<keyword evidence="11" id="KW-1185">Reference proteome</keyword>
<dbReference type="GO" id="GO:0005576">
    <property type="term" value="C:extracellular region"/>
    <property type="evidence" value="ECO:0007669"/>
    <property type="project" value="UniProtKB-SubCell"/>
</dbReference>
<dbReference type="EMBL" id="OU963866">
    <property type="protein sequence ID" value="CAH0390725.1"/>
    <property type="molecule type" value="Genomic_DNA"/>
</dbReference>
<dbReference type="Proteomes" id="UP001152759">
    <property type="component" value="Chromosome 5"/>
</dbReference>
<name>A0A9P0F3Q7_BEMTA</name>
<evidence type="ECO:0000256" key="2">
    <source>
        <dbReference type="ARBA" id="ARBA00022525"/>
    </source>
</evidence>
<feature type="domain" description="EGF-like" evidence="9">
    <location>
        <begin position="36"/>
        <end position="79"/>
    </location>
</feature>
<evidence type="ECO:0000256" key="1">
    <source>
        <dbReference type="ARBA" id="ARBA00004613"/>
    </source>
</evidence>
<dbReference type="PROSITE" id="PS50026">
    <property type="entry name" value="EGF_3"/>
    <property type="match status" value="2"/>
</dbReference>
<keyword evidence="5" id="KW-0677">Repeat</keyword>
<dbReference type="PROSITE" id="PS01186">
    <property type="entry name" value="EGF_2"/>
    <property type="match status" value="1"/>
</dbReference>
<dbReference type="InterPro" id="IPR051145">
    <property type="entry name" value="GAS-SHBG-PROS"/>
</dbReference>
<evidence type="ECO:0000313" key="10">
    <source>
        <dbReference type="EMBL" id="CAH0390725.1"/>
    </source>
</evidence>
<dbReference type="PANTHER" id="PTHR24040">
    <property type="entry name" value="LAMININ G-LIKE DOMAIN-CONTAINING PROTEIN"/>
    <property type="match status" value="1"/>
</dbReference>
<dbReference type="Pfam" id="PF07645">
    <property type="entry name" value="EGF_CA"/>
    <property type="match status" value="2"/>
</dbReference>
<evidence type="ECO:0000256" key="6">
    <source>
        <dbReference type="ARBA" id="ARBA00023157"/>
    </source>
</evidence>
<dbReference type="SMART" id="SM00181">
    <property type="entry name" value="EGF"/>
    <property type="match status" value="2"/>
</dbReference>
<evidence type="ECO:0000256" key="8">
    <source>
        <dbReference type="PROSITE-ProRule" id="PRU00076"/>
    </source>
</evidence>
<reference evidence="10" key="1">
    <citation type="submission" date="2021-12" db="EMBL/GenBank/DDBJ databases">
        <authorList>
            <person name="King R."/>
        </authorList>
    </citation>
    <scope>NUCLEOTIDE SEQUENCE</scope>
</reference>
<gene>
    <name evidence="10" type="ORF">BEMITA_LOCUS9425</name>
</gene>
<dbReference type="AlphaFoldDB" id="A0A9P0F3Q7"/>
<dbReference type="InterPro" id="IPR018097">
    <property type="entry name" value="EGF_Ca-bd_CS"/>
</dbReference>
<proteinExistence type="predicted"/>
<evidence type="ECO:0000313" key="11">
    <source>
        <dbReference type="Proteomes" id="UP001152759"/>
    </source>
</evidence>
<feature type="domain" description="EGF-like" evidence="9">
    <location>
        <begin position="170"/>
        <end position="204"/>
    </location>
</feature>
<accession>A0A9P0F3Q7</accession>
<dbReference type="CDD" id="cd00054">
    <property type="entry name" value="EGF_CA"/>
    <property type="match status" value="2"/>
</dbReference>
<dbReference type="PANTHER" id="PTHR24040:SF13">
    <property type="entry name" value="FIBROPELLIN-1"/>
    <property type="match status" value="1"/>
</dbReference>
<dbReference type="FunFam" id="2.10.25.10:FF:000038">
    <property type="entry name" value="Fibrillin 2"/>
    <property type="match status" value="1"/>
</dbReference>
<evidence type="ECO:0000256" key="5">
    <source>
        <dbReference type="ARBA" id="ARBA00022737"/>
    </source>
</evidence>
<comment type="caution">
    <text evidence="8">Lacks conserved residue(s) required for the propagation of feature annotation.</text>
</comment>
<keyword evidence="2" id="KW-0964">Secreted</keyword>
<dbReference type="GO" id="GO:0005509">
    <property type="term" value="F:calcium ion binding"/>
    <property type="evidence" value="ECO:0007669"/>
    <property type="project" value="InterPro"/>
</dbReference>
<keyword evidence="4" id="KW-0732">Signal</keyword>
<dbReference type="SMART" id="SM00179">
    <property type="entry name" value="EGF_CA"/>
    <property type="match status" value="2"/>
</dbReference>
<keyword evidence="3 8" id="KW-0245">EGF-like domain</keyword>
<evidence type="ECO:0000256" key="4">
    <source>
        <dbReference type="ARBA" id="ARBA00022729"/>
    </source>
</evidence>
<dbReference type="SUPFAM" id="SSF57196">
    <property type="entry name" value="EGF/Laminin"/>
    <property type="match status" value="2"/>
</dbReference>
<dbReference type="PROSITE" id="PS00010">
    <property type="entry name" value="ASX_HYDROXYL"/>
    <property type="match status" value="2"/>
</dbReference>
<keyword evidence="6" id="KW-1015">Disulfide bond</keyword>
<dbReference type="PROSITE" id="PS01187">
    <property type="entry name" value="EGF_CA"/>
    <property type="match status" value="1"/>
</dbReference>
<comment type="subcellular location">
    <subcellularLocation>
        <location evidence="1">Secreted</location>
    </subcellularLocation>
</comment>
<evidence type="ECO:0000259" key="9">
    <source>
        <dbReference type="PROSITE" id="PS50026"/>
    </source>
</evidence>
<evidence type="ECO:0000256" key="7">
    <source>
        <dbReference type="ARBA" id="ARBA00023180"/>
    </source>
</evidence>
<dbReference type="Gene3D" id="2.10.25.10">
    <property type="entry name" value="Laminin"/>
    <property type="match status" value="2"/>
</dbReference>
<sequence length="249" mass="26134">MTETGTAYLPPLGLSSSCNLLHQRTVAVADKCGLENIDECANPAIASRCVANSECCNLPAHFLCKCKPGFHGDGEVECKGAGGNLLSPSSARPGPSFKDQGPPDVLALRVIVMTIFPRSPVALSSHPEDSSLIFFRLTDLLPHFSVSFMTGSDSLVVAPLTAWANTLEFYIDECQLPNACGINTVCINLPGNYTCDCQHGYHGNPYNGVSRGGGGGAVSPLKKSRGPVPPPPGAPLIILAGNIEAPFDR</sequence>
<dbReference type="InterPro" id="IPR000152">
    <property type="entry name" value="EGF-type_Asp/Asn_hydroxyl_site"/>
</dbReference>
<keyword evidence="7" id="KW-0325">Glycoprotein</keyword>
<dbReference type="InterPro" id="IPR049883">
    <property type="entry name" value="NOTCH1_EGF-like"/>
</dbReference>
<organism evidence="10 11">
    <name type="scientific">Bemisia tabaci</name>
    <name type="common">Sweetpotato whitefly</name>
    <name type="synonym">Aleurodes tabaci</name>
    <dbReference type="NCBI Taxonomy" id="7038"/>
    <lineage>
        <taxon>Eukaryota</taxon>
        <taxon>Metazoa</taxon>
        <taxon>Ecdysozoa</taxon>
        <taxon>Arthropoda</taxon>
        <taxon>Hexapoda</taxon>
        <taxon>Insecta</taxon>
        <taxon>Pterygota</taxon>
        <taxon>Neoptera</taxon>
        <taxon>Paraneoptera</taxon>
        <taxon>Hemiptera</taxon>
        <taxon>Sternorrhyncha</taxon>
        <taxon>Aleyrodoidea</taxon>
        <taxon>Aleyrodidae</taxon>
        <taxon>Aleyrodinae</taxon>
        <taxon>Bemisia</taxon>
    </lineage>
</organism>
<dbReference type="InterPro" id="IPR001881">
    <property type="entry name" value="EGF-like_Ca-bd_dom"/>
</dbReference>
<evidence type="ECO:0000256" key="3">
    <source>
        <dbReference type="ARBA" id="ARBA00022536"/>
    </source>
</evidence>
<dbReference type="InterPro" id="IPR000742">
    <property type="entry name" value="EGF"/>
</dbReference>
<protein>
    <recommendedName>
        <fullName evidence="9">EGF-like domain-containing protein</fullName>
    </recommendedName>
</protein>